<dbReference type="Pfam" id="PF13439">
    <property type="entry name" value="Glyco_transf_4"/>
    <property type="match status" value="1"/>
</dbReference>
<dbReference type="PATRIC" id="fig|880478.3.peg.164"/>
<dbReference type="Gene3D" id="3.40.50.2000">
    <property type="entry name" value="Glycogen Phosphorylase B"/>
    <property type="match status" value="2"/>
</dbReference>
<evidence type="ECO:0000313" key="3">
    <source>
        <dbReference type="EMBL" id="EIW00666.1"/>
    </source>
</evidence>
<dbReference type="HOGENOM" id="CLU_009583_0_3_9"/>
<dbReference type="InterPro" id="IPR001296">
    <property type="entry name" value="Glyco_trans_1"/>
</dbReference>
<evidence type="ECO:0000313" key="4">
    <source>
        <dbReference type="Proteomes" id="UP000005110"/>
    </source>
</evidence>
<feature type="domain" description="Glycosyltransferase subfamily 4-like N-terminal" evidence="2">
    <location>
        <begin position="15"/>
        <end position="171"/>
    </location>
</feature>
<dbReference type="Pfam" id="PF00534">
    <property type="entry name" value="Glycos_transf_1"/>
    <property type="match status" value="1"/>
</dbReference>
<keyword evidence="3" id="KW-0808">Transferase</keyword>
<dbReference type="InterPro" id="IPR028098">
    <property type="entry name" value="Glyco_trans_4-like_N"/>
</dbReference>
<dbReference type="EMBL" id="CM001486">
    <property type="protein sequence ID" value="EIW00666.1"/>
    <property type="molecule type" value="Genomic_DNA"/>
</dbReference>
<protein>
    <submittedName>
        <fullName evidence="3">Glycosyltransferase</fullName>
    </submittedName>
</protein>
<keyword evidence="4" id="KW-1185">Reference proteome</keyword>
<reference evidence="3 4" key="1">
    <citation type="submission" date="2012-02" db="EMBL/GenBank/DDBJ databases">
        <title>Improved High-Quality Draft sequence of Thermoanaerobacter siderophilus SR4.</title>
        <authorList>
            <consortium name="US DOE Joint Genome Institute"/>
            <person name="Lucas S."/>
            <person name="Han J."/>
            <person name="Lapidus A."/>
            <person name="Cheng J.-F."/>
            <person name="Goodwin L."/>
            <person name="Pitluck S."/>
            <person name="Peters L."/>
            <person name="Detter J.C."/>
            <person name="Han C."/>
            <person name="Tapia R."/>
            <person name="Land M."/>
            <person name="Hauser L."/>
            <person name="Kyrpides N."/>
            <person name="Ivanova N."/>
            <person name="Pagani I."/>
            <person name="Hemme C."/>
            <person name="Woyke T."/>
        </authorList>
    </citation>
    <scope>NUCLEOTIDE SEQUENCE [LARGE SCALE GENOMIC DNA]</scope>
    <source>
        <strain evidence="3 4">SR4</strain>
    </source>
</reference>
<gene>
    <name evidence="3" type="ORF">ThesiDRAFT1_1782</name>
</gene>
<dbReference type="GO" id="GO:0016757">
    <property type="term" value="F:glycosyltransferase activity"/>
    <property type="evidence" value="ECO:0007669"/>
    <property type="project" value="InterPro"/>
</dbReference>
<sequence length="380" mass="43347">MNRVKVLQIIPNFGYGGAERLTVNLMKYLDKERYEIRAISMFGPLHTELEKILKNENIPVYYLGKKKGFDPRMFFRIDKIIKSFKPHIVHTHRYVLRYVLPSLLLHKVPVKVHTVHNIAEKEVDKVGKLVHKIAFSFGVIPISISRLVSESLTSVYGIKNIPLILNGIPVEYYQKVNISREEWREKEGFQKEDFLFVNIARLAPQKNQALLIEAFAKGPAKHDNSKLIIVGNGEERERLEEITKLHRLEKKVYFLGIRTDIPDILNASDVFVLSSDWEGNPLSVMEAMAAGRPVIATSVGGVPELIQNNITGILVPPKNVNAFSKAMLMLIENKDLCQKLGEKAKEVAEKEFDISVMVKKYEKLYESLLQFKLKKGASLL</sequence>
<evidence type="ECO:0000259" key="2">
    <source>
        <dbReference type="Pfam" id="PF13439"/>
    </source>
</evidence>
<feature type="domain" description="Glycosyl transferase family 1" evidence="1">
    <location>
        <begin position="180"/>
        <end position="346"/>
    </location>
</feature>
<dbReference type="Proteomes" id="UP000005110">
    <property type="component" value="Chromosome"/>
</dbReference>
<dbReference type="SUPFAM" id="SSF53756">
    <property type="entry name" value="UDP-Glycosyltransferase/glycogen phosphorylase"/>
    <property type="match status" value="1"/>
</dbReference>
<evidence type="ECO:0000259" key="1">
    <source>
        <dbReference type="Pfam" id="PF00534"/>
    </source>
</evidence>
<dbReference type="AlphaFoldDB" id="I9KUV6"/>
<organism evidence="3 4">
    <name type="scientific">Thermoanaerobacter siderophilus SR4</name>
    <dbReference type="NCBI Taxonomy" id="880478"/>
    <lineage>
        <taxon>Bacteria</taxon>
        <taxon>Bacillati</taxon>
        <taxon>Bacillota</taxon>
        <taxon>Clostridia</taxon>
        <taxon>Thermoanaerobacterales</taxon>
        <taxon>Thermoanaerobacteraceae</taxon>
        <taxon>Thermoanaerobacter</taxon>
    </lineage>
</organism>
<dbReference type="RefSeq" id="WP_006570114.1">
    <property type="nucleotide sequence ID" value="NZ_CM001486.1"/>
</dbReference>
<dbReference type="PANTHER" id="PTHR12526:SF630">
    <property type="entry name" value="GLYCOSYLTRANSFERASE"/>
    <property type="match status" value="1"/>
</dbReference>
<accession>I9KUV6</accession>
<proteinExistence type="predicted"/>
<dbReference type="PANTHER" id="PTHR12526">
    <property type="entry name" value="GLYCOSYLTRANSFERASE"/>
    <property type="match status" value="1"/>
</dbReference>
<name>I9KUV6_9THEO</name>